<dbReference type="HAMAP" id="MF_00639">
    <property type="entry name" value="MurD"/>
    <property type="match status" value="1"/>
</dbReference>
<comment type="similarity">
    <text evidence="7">Belongs to the MurCDEF family.</text>
</comment>
<dbReference type="InterPro" id="IPR004101">
    <property type="entry name" value="Mur_ligase_C"/>
</dbReference>
<dbReference type="Gene3D" id="3.40.1190.10">
    <property type="entry name" value="Mur-like, catalytic domain"/>
    <property type="match status" value="1"/>
</dbReference>
<name>A0A3N2QD82_9BACT</name>
<dbReference type="GO" id="GO:0005524">
    <property type="term" value="F:ATP binding"/>
    <property type="evidence" value="ECO:0007669"/>
    <property type="project" value="UniProtKB-UniRule"/>
</dbReference>
<accession>A0A3N2QD82</accession>
<dbReference type="GO" id="GO:0051301">
    <property type="term" value="P:cell division"/>
    <property type="evidence" value="ECO:0007669"/>
    <property type="project" value="UniProtKB-KW"/>
</dbReference>
<keyword evidence="5 7" id="KW-0547">Nucleotide-binding</keyword>
<dbReference type="PANTHER" id="PTHR43692:SF1">
    <property type="entry name" value="UDP-N-ACETYLMURAMOYLALANINE--D-GLUTAMATE LIGASE"/>
    <property type="match status" value="1"/>
</dbReference>
<keyword evidence="6 7" id="KW-0067">ATP-binding</keyword>
<keyword evidence="3 7" id="KW-0963">Cytoplasm</keyword>
<evidence type="ECO:0000256" key="6">
    <source>
        <dbReference type="ARBA" id="ARBA00022840"/>
    </source>
</evidence>
<evidence type="ECO:0000256" key="2">
    <source>
        <dbReference type="ARBA" id="ARBA00004752"/>
    </source>
</evidence>
<dbReference type="NCBIfam" id="TIGR01087">
    <property type="entry name" value="murD"/>
    <property type="match status" value="1"/>
</dbReference>
<dbReference type="GO" id="GO:0005737">
    <property type="term" value="C:cytoplasm"/>
    <property type="evidence" value="ECO:0007669"/>
    <property type="project" value="UniProtKB-SubCell"/>
</dbReference>
<keyword evidence="7 8" id="KW-0961">Cell wall biogenesis/degradation</keyword>
<dbReference type="GO" id="GO:0071555">
    <property type="term" value="P:cell wall organization"/>
    <property type="evidence" value="ECO:0007669"/>
    <property type="project" value="UniProtKB-KW"/>
</dbReference>
<feature type="binding site" evidence="7">
    <location>
        <begin position="108"/>
        <end position="114"/>
    </location>
    <ligand>
        <name>ATP</name>
        <dbReference type="ChEBI" id="CHEBI:30616"/>
    </ligand>
</feature>
<dbReference type="GO" id="GO:0008360">
    <property type="term" value="P:regulation of cell shape"/>
    <property type="evidence" value="ECO:0007669"/>
    <property type="project" value="UniProtKB-KW"/>
</dbReference>
<dbReference type="GO" id="GO:0009252">
    <property type="term" value="P:peptidoglycan biosynthetic process"/>
    <property type="evidence" value="ECO:0007669"/>
    <property type="project" value="UniProtKB-UniRule"/>
</dbReference>
<organism evidence="11 12">
    <name type="scientific">Candidatus Cardinium hertigii</name>
    <dbReference type="NCBI Taxonomy" id="247481"/>
    <lineage>
        <taxon>Bacteria</taxon>
        <taxon>Pseudomonadati</taxon>
        <taxon>Bacteroidota</taxon>
        <taxon>Cytophagia</taxon>
        <taxon>Cytophagales</taxon>
        <taxon>Amoebophilaceae</taxon>
        <taxon>Candidatus Cardinium</taxon>
    </lineage>
</organism>
<dbReference type="Pfam" id="PF02875">
    <property type="entry name" value="Mur_ligase_C"/>
    <property type="match status" value="1"/>
</dbReference>
<comment type="subcellular location">
    <subcellularLocation>
        <location evidence="1 7 8">Cytoplasm</location>
    </subcellularLocation>
</comment>
<protein>
    <recommendedName>
        <fullName evidence="7 8">UDP-N-acetylmuramoylalanine--D-glutamate ligase</fullName>
        <ecNumber evidence="7 8">6.3.2.9</ecNumber>
    </recommendedName>
    <alternativeName>
        <fullName evidence="7">D-glutamic acid-adding enzyme</fullName>
    </alternativeName>
    <alternativeName>
        <fullName evidence="7">UDP-N-acetylmuramoyl-L-alanyl-D-glutamate synthetase</fullName>
    </alternativeName>
</protein>
<dbReference type="Pfam" id="PF21377">
    <property type="entry name" value="MurD_N"/>
    <property type="match status" value="1"/>
</dbReference>
<keyword evidence="7 8" id="KW-0133">Cell shape</keyword>
<evidence type="ECO:0000256" key="1">
    <source>
        <dbReference type="ARBA" id="ARBA00004496"/>
    </source>
</evidence>
<dbReference type="InterPro" id="IPR013221">
    <property type="entry name" value="Mur_ligase_cen"/>
</dbReference>
<keyword evidence="12" id="KW-1185">Reference proteome</keyword>
<evidence type="ECO:0000256" key="3">
    <source>
        <dbReference type="ARBA" id="ARBA00022490"/>
    </source>
</evidence>
<dbReference type="Gene3D" id="3.90.190.20">
    <property type="entry name" value="Mur ligase, C-terminal domain"/>
    <property type="match status" value="1"/>
</dbReference>
<keyword evidence="7 8" id="KW-0132">Cell division</keyword>
<dbReference type="SUPFAM" id="SSF51984">
    <property type="entry name" value="MurCD N-terminal domain"/>
    <property type="match status" value="1"/>
</dbReference>
<keyword evidence="7 8" id="KW-0131">Cell cycle</keyword>
<gene>
    <name evidence="7 11" type="primary">murD</name>
    <name evidence="11" type="ORF">EDM02_00825</name>
</gene>
<dbReference type="AlphaFoldDB" id="A0A3N2QD82"/>
<keyword evidence="7 8" id="KW-0573">Peptidoglycan synthesis</keyword>
<evidence type="ECO:0000313" key="11">
    <source>
        <dbReference type="EMBL" id="ROT47747.1"/>
    </source>
</evidence>
<dbReference type="OrthoDB" id="9809796at2"/>
<dbReference type="InterPro" id="IPR036565">
    <property type="entry name" value="Mur-like_cat_sf"/>
</dbReference>
<dbReference type="Gene3D" id="3.40.50.720">
    <property type="entry name" value="NAD(P)-binding Rossmann-like Domain"/>
    <property type="match status" value="1"/>
</dbReference>
<dbReference type="InterPro" id="IPR005762">
    <property type="entry name" value="MurD"/>
</dbReference>
<evidence type="ECO:0000259" key="9">
    <source>
        <dbReference type="Pfam" id="PF02875"/>
    </source>
</evidence>
<keyword evidence="4 7" id="KW-0436">Ligase</keyword>
<evidence type="ECO:0000259" key="10">
    <source>
        <dbReference type="Pfam" id="PF08245"/>
    </source>
</evidence>
<comment type="pathway">
    <text evidence="2 7 8">Cell wall biogenesis; peptidoglycan biosynthesis.</text>
</comment>
<dbReference type="RefSeq" id="WP_123662298.1">
    <property type="nucleotide sequence ID" value="NZ_RARA01000015.1"/>
</dbReference>
<evidence type="ECO:0000256" key="5">
    <source>
        <dbReference type="ARBA" id="ARBA00022741"/>
    </source>
</evidence>
<dbReference type="EMBL" id="RARA01000015">
    <property type="protein sequence ID" value="ROT47747.1"/>
    <property type="molecule type" value="Genomic_DNA"/>
</dbReference>
<dbReference type="InterPro" id="IPR036615">
    <property type="entry name" value="Mur_ligase_C_dom_sf"/>
</dbReference>
<dbReference type="GO" id="GO:0008764">
    <property type="term" value="F:UDP-N-acetylmuramoylalanine-D-glutamate ligase activity"/>
    <property type="evidence" value="ECO:0007669"/>
    <property type="project" value="UniProtKB-UniRule"/>
</dbReference>
<proteinExistence type="inferred from homology"/>
<feature type="domain" description="Mur ligase central" evidence="10">
    <location>
        <begin position="106"/>
        <end position="283"/>
    </location>
</feature>
<evidence type="ECO:0000256" key="8">
    <source>
        <dbReference type="RuleBase" id="RU003664"/>
    </source>
</evidence>
<dbReference type="EC" id="6.3.2.9" evidence="7 8"/>
<reference evidence="11 12" key="1">
    <citation type="submission" date="2018-09" db="EMBL/GenBank/DDBJ databases">
        <title>Comparative Genomics of Wolbachia-Cardinium Dual Endosymbiosis in a Plant-Parasitic Nematode.</title>
        <authorList>
            <person name="Brown A.M.V."/>
            <person name="Wasala S.K."/>
            <person name="Howe D.K."/>
            <person name="Peetz A.B."/>
            <person name="Zasada I.A."/>
            <person name="Denver D.R."/>
        </authorList>
    </citation>
    <scope>NUCLEOTIDE SEQUENCE [LARGE SCALE GENOMIC DNA]</scope>
    <source>
        <strain evidence="11 12">Pp_1</strain>
    </source>
</reference>
<evidence type="ECO:0000313" key="12">
    <source>
        <dbReference type="Proteomes" id="UP000270927"/>
    </source>
</evidence>
<dbReference type="Pfam" id="PF08245">
    <property type="entry name" value="Mur_ligase_M"/>
    <property type="match status" value="1"/>
</dbReference>
<evidence type="ECO:0000256" key="7">
    <source>
        <dbReference type="HAMAP-Rule" id="MF_00639"/>
    </source>
</evidence>
<evidence type="ECO:0000256" key="4">
    <source>
        <dbReference type="ARBA" id="ARBA00022598"/>
    </source>
</evidence>
<dbReference type="UniPathway" id="UPA00219"/>
<feature type="domain" description="Mur ligase C-terminal" evidence="9">
    <location>
        <begin position="305"/>
        <end position="418"/>
    </location>
</feature>
<comment type="function">
    <text evidence="7 8">Cell wall formation. Catalyzes the addition of glutamate to the nucleotide precursor UDP-N-acetylmuramoyl-L-alanine (UMA).</text>
</comment>
<sequence>MQLAILGGGESGTGAALLAKQQGYDVFVSDSSRIATAYKQLLIAHGIPYEENGHTLAKIIEADEIVKSPGIPNKAAIIQQLQPYTLPILDEIEFAARYAKGSIIAVTGSNGKSTTTQLIHHFFTKAGCRAALVGNIGHSFAKCLTEASYDYYVLELSSFQLENIQYFKPAIACVLNITADHLDRYDYAMAAYAKAKLNILRNMTATDHFIYPKEDPSIQAYLTTRTILPQCYPIASIPCPPLSNSPDVWHFNIQNQVVSIKRNLLSLLGPHNQYNATIAITAALLAGIRPETIIKALPTFHGLPHRLEWCGAPQGIDCYNDSKSTNVASTAAALRSFKRPIIWIAGGKDKGNDYTALLPLVQEKVKAIICLGKDNRSLIETFGCLALPIRETTQIIEALRFALGLALPGEAVLLSPACASFDLFKNFEDRGNQFKTSVNIIEALNLNR</sequence>
<dbReference type="Proteomes" id="UP000270927">
    <property type="component" value="Unassembled WGS sequence"/>
</dbReference>
<dbReference type="SUPFAM" id="SSF53623">
    <property type="entry name" value="MurD-like peptide ligases, catalytic domain"/>
    <property type="match status" value="1"/>
</dbReference>
<dbReference type="PANTHER" id="PTHR43692">
    <property type="entry name" value="UDP-N-ACETYLMURAMOYLALANINE--D-GLUTAMATE LIGASE"/>
    <property type="match status" value="1"/>
</dbReference>
<comment type="catalytic activity">
    <reaction evidence="7 8">
        <text>UDP-N-acetyl-alpha-D-muramoyl-L-alanine + D-glutamate + ATP = UDP-N-acetyl-alpha-D-muramoyl-L-alanyl-D-glutamate + ADP + phosphate + H(+)</text>
        <dbReference type="Rhea" id="RHEA:16429"/>
        <dbReference type="ChEBI" id="CHEBI:15378"/>
        <dbReference type="ChEBI" id="CHEBI:29986"/>
        <dbReference type="ChEBI" id="CHEBI:30616"/>
        <dbReference type="ChEBI" id="CHEBI:43474"/>
        <dbReference type="ChEBI" id="CHEBI:83898"/>
        <dbReference type="ChEBI" id="CHEBI:83900"/>
        <dbReference type="ChEBI" id="CHEBI:456216"/>
        <dbReference type="EC" id="6.3.2.9"/>
    </reaction>
</comment>
<dbReference type="SUPFAM" id="SSF53244">
    <property type="entry name" value="MurD-like peptide ligases, peptide-binding domain"/>
    <property type="match status" value="1"/>
</dbReference>
<comment type="caution">
    <text evidence="11">The sequence shown here is derived from an EMBL/GenBank/DDBJ whole genome shotgun (WGS) entry which is preliminary data.</text>
</comment>